<comment type="caution">
    <text evidence="1">The sequence shown here is derived from an EMBL/GenBank/DDBJ whole genome shotgun (WGS) entry which is preliminary data.</text>
</comment>
<evidence type="ECO:0000313" key="2">
    <source>
        <dbReference type="Proteomes" id="UP001216150"/>
    </source>
</evidence>
<name>A0AAD6DVB9_9EURO</name>
<reference evidence="1 2" key="1">
    <citation type="journal article" date="2023" name="IMA Fungus">
        <title>Comparative genomic study of the Penicillium genus elucidates a diverse pangenome and 15 lateral gene transfer events.</title>
        <authorList>
            <person name="Petersen C."/>
            <person name="Sorensen T."/>
            <person name="Nielsen M.R."/>
            <person name="Sondergaard T.E."/>
            <person name="Sorensen J.L."/>
            <person name="Fitzpatrick D.A."/>
            <person name="Frisvad J.C."/>
            <person name="Nielsen K.L."/>
        </authorList>
    </citation>
    <scope>NUCLEOTIDE SEQUENCE [LARGE SCALE GENOMIC DNA]</scope>
    <source>
        <strain evidence="1 2">IBT 29057</strain>
    </source>
</reference>
<accession>A0AAD6DVB9</accession>
<evidence type="ECO:0000313" key="1">
    <source>
        <dbReference type="EMBL" id="KAJ5595710.1"/>
    </source>
</evidence>
<keyword evidence="2" id="KW-1185">Reference proteome</keyword>
<gene>
    <name evidence="1" type="ORF">N7450_002168</name>
</gene>
<organism evidence="1 2">
    <name type="scientific">Penicillium hetheringtonii</name>
    <dbReference type="NCBI Taxonomy" id="911720"/>
    <lineage>
        <taxon>Eukaryota</taxon>
        <taxon>Fungi</taxon>
        <taxon>Dikarya</taxon>
        <taxon>Ascomycota</taxon>
        <taxon>Pezizomycotina</taxon>
        <taxon>Eurotiomycetes</taxon>
        <taxon>Eurotiomycetidae</taxon>
        <taxon>Eurotiales</taxon>
        <taxon>Aspergillaceae</taxon>
        <taxon>Penicillium</taxon>
    </lineage>
</organism>
<protein>
    <submittedName>
        <fullName evidence="1">Uncharacterized protein</fullName>
    </submittedName>
</protein>
<dbReference type="Proteomes" id="UP001216150">
    <property type="component" value="Unassembled WGS sequence"/>
</dbReference>
<dbReference type="AlphaFoldDB" id="A0AAD6DVB9"/>
<dbReference type="EMBL" id="JAQJAC010000002">
    <property type="protein sequence ID" value="KAJ5595710.1"/>
    <property type="molecule type" value="Genomic_DNA"/>
</dbReference>
<proteinExistence type="predicted"/>
<sequence length="88" mass="9755">MKRPAMKSRRETTNVLSEKPNKLYYQEAPDTLGMMDLTPQAFGVALDSNRVMLAKALRVGPSAVNTYVAGNQYEDRLPGAWLGQGRPD</sequence>